<evidence type="ECO:0000256" key="5">
    <source>
        <dbReference type="ARBA" id="ARBA00022679"/>
    </source>
</evidence>
<comment type="catalytic activity">
    <reaction evidence="9">
        <text>aldehydo-D-ribose 5-phosphate + D-glyceraldehyde 3-phosphate + L-glutamine = pyridoxal 5'-phosphate + L-glutamate + phosphate + 3 H2O + H(+)</text>
        <dbReference type="Rhea" id="RHEA:31507"/>
        <dbReference type="ChEBI" id="CHEBI:15377"/>
        <dbReference type="ChEBI" id="CHEBI:15378"/>
        <dbReference type="ChEBI" id="CHEBI:29985"/>
        <dbReference type="ChEBI" id="CHEBI:43474"/>
        <dbReference type="ChEBI" id="CHEBI:58273"/>
        <dbReference type="ChEBI" id="CHEBI:58359"/>
        <dbReference type="ChEBI" id="CHEBI:59776"/>
        <dbReference type="ChEBI" id="CHEBI:597326"/>
        <dbReference type="EC" id="4.3.3.6"/>
    </reaction>
</comment>
<dbReference type="InterPro" id="IPR029063">
    <property type="entry name" value="SAM-dependent_MTases_sf"/>
</dbReference>
<keyword evidence="4" id="KW-0489">Methyltransferase</keyword>
<dbReference type="InterPro" id="IPR033983">
    <property type="entry name" value="Thiazole_synthase_ThiG"/>
</dbReference>
<evidence type="ECO:0000256" key="1">
    <source>
        <dbReference type="ARBA" id="ARBA00004737"/>
    </source>
</evidence>
<dbReference type="PANTHER" id="PTHR31829:SF0">
    <property type="entry name" value="PYRIDOXAL 5'-PHOSPHATE SYNTHASE SUBUNIT SNZ1-RELATED"/>
    <property type="match status" value="1"/>
</dbReference>
<dbReference type="EC" id="4.3.3.6" evidence="3"/>
<dbReference type="GO" id="GO:0006520">
    <property type="term" value="P:amino acid metabolic process"/>
    <property type="evidence" value="ECO:0007669"/>
    <property type="project" value="TreeGrafter"/>
</dbReference>
<comment type="caution">
    <text evidence="13">The sequence shown here is derived from an EMBL/GenBank/DDBJ whole genome shotgun (WGS) entry which is preliminary data.</text>
</comment>
<protein>
    <recommendedName>
        <fullName evidence="3">pyridoxal 5'-phosphate synthase (glutamine hydrolyzing)</fullName>
        <ecNumber evidence="3">4.3.3.6</ecNumber>
    </recommendedName>
</protein>
<dbReference type="Pfam" id="PF05690">
    <property type="entry name" value="ThiG"/>
    <property type="match status" value="1"/>
</dbReference>
<dbReference type="Gene3D" id="3.20.20.70">
    <property type="entry name" value="Aldolase class I"/>
    <property type="match status" value="1"/>
</dbReference>
<dbReference type="AlphaFoldDB" id="X1HR21"/>
<evidence type="ECO:0000259" key="11">
    <source>
        <dbReference type="Pfam" id="PF01680"/>
    </source>
</evidence>
<evidence type="ECO:0000256" key="8">
    <source>
        <dbReference type="ARBA" id="ARBA00023270"/>
    </source>
</evidence>
<dbReference type="CDD" id="cd02440">
    <property type="entry name" value="AdoMet_MTases"/>
    <property type="match status" value="1"/>
</dbReference>
<comment type="similarity">
    <text evidence="2">Belongs to the PdxS/SNZ family.</text>
</comment>
<dbReference type="SUPFAM" id="SSF53335">
    <property type="entry name" value="S-adenosyl-L-methionine-dependent methyltransferases"/>
    <property type="match status" value="1"/>
</dbReference>
<evidence type="ECO:0000313" key="13">
    <source>
        <dbReference type="EMBL" id="GAH56289.1"/>
    </source>
</evidence>
<dbReference type="InterPro" id="IPR011060">
    <property type="entry name" value="RibuloseP-bd_barrel"/>
</dbReference>
<evidence type="ECO:0000256" key="2">
    <source>
        <dbReference type="ARBA" id="ARBA00007281"/>
    </source>
</evidence>
<proteinExistence type="inferred from homology"/>
<feature type="non-terminal residue" evidence="13">
    <location>
        <position position="209"/>
    </location>
</feature>
<feature type="domain" description="Thiazole synthase ThiG" evidence="12">
    <location>
        <begin position="145"/>
        <end position="190"/>
    </location>
</feature>
<dbReference type="Pfam" id="PF01170">
    <property type="entry name" value="UPF0020"/>
    <property type="match status" value="1"/>
</dbReference>
<evidence type="ECO:0000256" key="9">
    <source>
        <dbReference type="ARBA" id="ARBA00047992"/>
    </source>
</evidence>
<evidence type="ECO:0000259" key="12">
    <source>
        <dbReference type="Pfam" id="PF05690"/>
    </source>
</evidence>
<dbReference type="GO" id="GO:0008168">
    <property type="term" value="F:methyltransferase activity"/>
    <property type="evidence" value="ECO:0007669"/>
    <property type="project" value="UniProtKB-KW"/>
</dbReference>
<dbReference type="InterPro" id="IPR053943">
    <property type="entry name" value="RlmKL-like_Mtase_CS"/>
</dbReference>
<feature type="domain" description="Ribosomal RNA large subunit methyltransferase K/L-like methyltransferase" evidence="10">
    <location>
        <begin position="2"/>
        <end position="67"/>
    </location>
</feature>
<comment type="pathway">
    <text evidence="1">Cofactor biosynthesis; pyridoxal 5'-phosphate biosynthesis.</text>
</comment>
<evidence type="ECO:0000256" key="4">
    <source>
        <dbReference type="ARBA" id="ARBA00022603"/>
    </source>
</evidence>
<organism evidence="13">
    <name type="scientific">marine sediment metagenome</name>
    <dbReference type="NCBI Taxonomy" id="412755"/>
    <lineage>
        <taxon>unclassified sequences</taxon>
        <taxon>metagenomes</taxon>
        <taxon>ecological metagenomes</taxon>
    </lineage>
</organism>
<dbReference type="PROSITE" id="PS01261">
    <property type="entry name" value="UPF0020"/>
    <property type="match status" value="1"/>
</dbReference>
<gene>
    <name evidence="13" type="ORF">S03H2_34507</name>
</gene>
<dbReference type="GO" id="GO:0032259">
    <property type="term" value="P:methylation"/>
    <property type="evidence" value="ECO:0007669"/>
    <property type="project" value="UniProtKB-KW"/>
</dbReference>
<feature type="domain" description="PdxS/SNZ N-terminal" evidence="11">
    <location>
        <begin position="87"/>
        <end position="144"/>
    </location>
</feature>
<dbReference type="EMBL" id="BARU01021064">
    <property type="protein sequence ID" value="GAH56289.1"/>
    <property type="molecule type" value="Genomic_DNA"/>
</dbReference>
<dbReference type="GO" id="GO:0008615">
    <property type="term" value="P:pyridoxine biosynthetic process"/>
    <property type="evidence" value="ECO:0007669"/>
    <property type="project" value="TreeGrafter"/>
</dbReference>
<evidence type="ECO:0000256" key="7">
    <source>
        <dbReference type="ARBA" id="ARBA00023239"/>
    </source>
</evidence>
<keyword evidence="6" id="KW-0663">Pyridoxal phosphate</keyword>
<dbReference type="InterPro" id="IPR001852">
    <property type="entry name" value="PdxS/SNZ"/>
</dbReference>
<dbReference type="Pfam" id="PF01680">
    <property type="entry name" value="SOR_SNZ"/>
    <property type="match status" value="1"/>
</dbReference>
<dbReference type="GO" id="GO:0042823">
    <property type="term" value="P:pyridoxal phosphate biosynthetic process"/>
    <property type="evidence" value="ECO:0007669"/>
    <property type="project" value="InterPro"/>
</dbReference>
<dbReference type="SUPFAM" id="SSF51366">
    <property type="entry name" value="Ribulose-phoshate binding barrel"/>
    <property type="match status" value="1"/>
</dbReference>
<keyword evidence="8" id="KW-0704">Schiff base</keyword>
<keyword evidence="5" id="KW-0808">Transferase</keyword>
<dbReference type="PROSITE" id="PS51129">
    <property type="entry name" value="PDXS_SNZ_2"/>
    <property type="match status" value="1"/>
</dbReference>
<evidence type="ECO:0000256" key="6">
    <source>
        <dbReference type="ARBA" id="ARBA00022898"/>
    </source>
</evidence>
<reference evidence="13" key="1">
    <citation type="journal article" date="2014" name="Front. Microbiol.">
        <title>High frequency of phylogenetically diverse reductive dehalogenase-homologous genes in deep subseafloor sedimentary metagenomes.</title>
        <authorList>
            <person name="Kawai M."/>
            <person name="Futagami T."/>
            <person name="Toyoda A."/>
            <person name="Takaki Y."/>
            <person name="Nishi S."/>
            <person name="Hori S."/>
            <person name="Arai W."/>
            <person name="Tsubouchi T."/>
            <person name="Morono Y."/>
            <person name="Uchiyama I."/>
            <person name="Ito T."/>
            <person name="Fujiyama A."/>
            <person name="Inagaki F."/>
            <person name="Takami H."/>
        </authorList>
    </citation>
    <scope>NUCLEOTIDE SEQUENCE</scope>
    <source>
        <strain evidence="13">Expedition CK06-06</strain>
    </source>
</reference>
<sequence length="209" mass="22344">MPKIARALVNLSGVKEKELFLDPFCGTGGILIEAGEIGARVIGIDVQGKMVRGAEENLGFYGLNGNLIVGDASKIASWYKRSRDEGNDVKEAVRHMKLIMGDVRSLKGKNEEELRDVAKELKVSFGLVQETADLQRLTVVNFAAGGVATPADAALMMQLGADGVFVGSGIFKSEEPEKMAFAIVEAVNNYDDAKKLAEISKGLGIPMKG</sequence>
<dbReference type="InterPro" id="IPR000241">
    <property type="entry name" value="RlmKL-like_Mtase"/>
</dbReference>
<accession>X1HR21</accession>
<evidence type="ECO:0000259" key="10">
    <source>
        <dbReference type="Pfam" id="PF01170"/>
    </source>
</evidence>
<dbReference type="InterPro" id="IPR013785">
    <property type="entry name" value="Aldolase_TIM"/>
</dbReference>
<dbReference type="GO" id="GO:0036381">
    <property type="term" value="F:pyridoxal 5'-phosphate synthase (glutamine hydrolysing) activity"/>
    <property type="evidence" value="ECO:0007669"/>
    <property type="project" value="UniProtKB-EC"/>
</dbReference>
<dbReference type="PANTHER" id="PTHR31829">
    <property type="entry name" value="PYRIDOXAL 5'-PHOSPHATE SYNTHASE SUBUNIT SNZ1-RELATED"/>
    <property type="match status" value="1"/>
</dbReference>
<evidence type="ECO:0000256" key="3">
    <source>
        <dbReference type="ARBA" id="ARBA00012084"/>
    </source>
</evidence>
<name>X1HR21_9ZZZZ</name>
<dbReference type="Gene3D" id="3.40.50.150">
    <property type="entry name" value="Vaccinia Virus protein VP39"/>
    <property type="match status" value="1"/>
</dbReference>
<keyword evidence="7" id="KW-0456">Lyase</keyword>
<dbReference type="InterPro" id="IPR033755">
    <property type="entry name" value="PdxS/SNZ_N"/>
</dbReference>